<dbReference type="EMBL" id="AP026866">
    <property type="protein sequence ID" value="BDS04966.1"/>
    <property type="molecule type" value="Genomic_DNA"/>
</dbReference>
<protein>
    <recommendedName>
        <fullName evidence="3">IPT/TIG domain-containing protein</fullName>
    </recommendedName>
</protein>
<evidence type="ECO:0000256" key="1">
    <source>
        <dbReference type="SAM" id="SignalP"/>
    </source>
</evidence>
<dbReference type="AlphaFoldDB" id="A0AAT9FG58"/>
<dbReference type="KEGG" id="osu:NT6N_00060"/>
<feature type="chain" id="PRO_5043411853" description="IPT/TIG domain-containing protein" evidence="1">
    <location>
        <begin position="23"/>
        <end position="365"/>
    </location>
</feature>
<proteinExistence type="predicted"/>
<reference evidence="2" key="1">
    <citation type="submission" date="2024-07" db="EMBL/GenBank/DDBJ databases">
        <title>Complete genome sequence of Verrucomicrobiaceae bacterium NT6N.</title>
        <authorList>
            <person name="Huang C."/>
            <person name="Takami H."/>
            <person name="Hamasaki K."/>
        </authorList>
    </citation>
    <scope>NUCLEOTIDE SEQUENCE</scope>
    <source>
        <strain evidence="2">NT6N</strain>
    </source>
</reference>
<evidence type="ECO:0008006" key="3">
    <source>
        <dbReference type="Google" id="ProtNLM"/>
    </source>
</evidence>
<accession>A0AAT9FG58</accession>
<keyword evidence="1" id="KW-0732">Signal</keyword>
<sequence length="365" mass="40164">MMKPHVITSVLAVILCAHSTRAAEDFVIQTDLATGLTQHIYVEGPDTIGEESGTVDTALPVGPAGSHFALYGVGLAPDTKLYLLDQTVVGSFLPKATVKVSTEDPYTVVARTRSDRKFDVELTFEGLLTDENAPEAARRIYVERLVIEYPEGVDRIPENSQERVVEAFYVTKNGALNAQFNTSLVSSSPYKQRGEEYIRTYALPDADVGWTLLDEKKVQIWPVADAQLLANNASALEPFPLNGKTLGYMPSITMVVNDLYPTSKTYLNLYKGPKNDNPSDAQQISQNIIAQDYQPVAFNTITPQSATQTIDPDQWNSDDLTDGVYTVEILTVTPFNLGKPERLAHATFTLNRTIEVKGSLNVSEK</sequence>
<evidence type="ECO:0000313" key="2">
    <source>
        <dbReference type="EMBL" id="BDS04966.1"/>
    </source>
</evidence>
<organism evidence="2">
    <name type="scientific">Oceaniferula spumae</name>
    <dbReference type="NCBI Taxonomy" id="2979115"/>
    <lineage>
        <taxon>Bacteria</taxon>
        <taxon>Pseudomonadati</taxon>
        <taxon>Verrucomicrobiota</taxon>
        <taxon>Verrucomicrobiia</taxon>
        <taxon>Verrucomicrobiales</taxon>
        <taxon>Verrucomicrobiaceae</taxon>
        <taxon>Oceaniferula</taxon>
    </lineage>
</organism>
<gene>
    <name evidence="2" type="ORF">NT6N_00060</name>
</gene>
<feature type="signal peptide" evidence="1">
    <location>
        <begin position="1"/>
        <end position="22"/>
    </location>
</feature>
<name>A0AAT9FG58_9BACT</name>